<reference evidence="2 3" key="1">
    <citation type="submission" date="2023-07" db="EMBL/GenBank/DDBJ databases">
        <title>Sorghum-associated microbial communities from plants grown in Nebraska, USA.</title>
        <authorList>
            <person name="Schachtman D."/>
        </authorList>
    </citation>
    <scope>NUCLEOTIDE SEQUENCE [LARGE SCALE GENOMIC DNA]</scope>
    <source>
        <strain evidence="2 3">4138</strain>
    </source>
</reference>
<keyword evidence="1" id="KW-0732">Signal</keyword>
<keyword evidence="3" id="KW-1185">Reference proteome</keyword>
<proteinExistence type="predicted"/>
<organism evidence="2 3">
    <name type="scientific">Rheinheimera soli</name>
    <dbReference type="NCBI Taxonomy" id="443616"/>
    <lineage>
        <taxon>Bacteria</taxon>
        <taxon>Pseudomonadati</taxon>
        <taxon>Pseudomonadota</taxon>
        <taxon>Gammaproteobacteria</taxon>
        <taxon>Chromatiales</taxon>
        <taxon>Chromatiaceae</taxon>
        <taxon>Rheinheimera</taxon>
    </lineage>
</organism>
<dbReference type="Gene3D" id="2.40.360.10">
    <property type="entry name" value="YmcC-like"/>
    <property type="match status" value="1"/>
</dbReference>
<dbReference type="Proteomes" id="UP001257909">
    <property type="component" value="Unassembled WGS sequence"/>
</dbReference>
<evidence type="ECO:0000313" key="3">
    <source>
        <dbReference type="Proteomes" id="UP001257909"/>
    </source>
</evidence>
<protein>
    <recommendedName>
        <fullName evidence="4">YjbF family lipoprotein</fullName>
    </recommendedName>
</protein>
<evidence type="ECO:0000256" key="1">
    <source>
        <dbReference type="SAM" id="SignalP"/>
    </source>
</evidence>
<sequence>MHKLACGCLCIALLGLSGCSSTTNTYIETLKLAFNPGDDVALSKEQLAHRGSDVLYARVGNLPRALLVLAFLEHGQQKWISADDAMLVLDNGRLVKTTGFDNNLLFTSNTENDPLKQEITVIKIGQQWQSYADWSAREETGYSASYKIISITSDKVELLGQVFDTRLITEQVTFSNGKTAVNLFWFDDRTNVLLKSQQQISPFWPQIELIHISSAGRMLGIVPKGSSK</sequence>
<accession>A0ABU1VUE4</accession>
<feature type="signal peptide" evidence="1">
    <location>
        <begin position="1"/>
        <end position="25"/>
    </location>
</feature>
<gene>
    <name evidence="2" type="ORF">J2W69_000244</name>
</gene>
<dbReference type="Pfam" id="PF11102">
    <property type="entry name" value="YjbF"/>
    <property type="match status" value="1"/>
</dbReference>
<evidence type="ECO:0008006" key="4">
    <source>
        <dbReference type="Google" id="ProtNLM"/>
    </source>
</evidence>
<feature type="chain" id="PRO_5046157298" description="YjbF family lipoprotein" evidence="1">
    <location>
        <begin position="26"/>
        <end position="228"/>
    </location>
</feature>
<dbReference type="InterPro" id="IPR023373">
    <property type="entry name" value="YmcC_sf"/>
</dbReference>
<name>A0ABU1VUE4_9GAMM</name>
<dbReference type="SUPFAM" id="SSF159270">
    <property type="entry name" value="YmcC-like"/>
    <property type="match status" value="1"/>
</dbReference>
<comment type="caution">
    <text evidence="2">The sequence shown here is derived from an EMBL/GenBank/DDBJ whole genome shotgun (WGS) entry which is preliminary data.</text>
</comment>
<dbReference type="RefSeq" id="WP_310273764.1">
    <property type="nucleotide sequence ID" value="NZ_JAVDWR010000001.1"/>
</dbReference>
<dbReference type="InterPro" id="IPR021308">
    <property type="entry name" value="GfcB"/>
</dbReference>
<dbReference type="EMBL" id="JAVDWR010000001">
    <property type="protein sequence ID" value="MDR7119329.1"/>
    <property type="molecule type" value="Genomic_DNA"/>
</dbReference>
<dbReference type="PROSITE" id="PS51257">
    <property type="entry name" value="PROKAR_LIPOPROTEIN"/>
    <property type="match status" value="1"/>
</dbReference>
<evidence type="ECO:0000313" key="2">
    <source>
        <dbReference type="EMBL" id="MDR7119329.1"/>
    </source>
</evidence>